<dbReference type="OrthoDB" id="260807at2759"/>
<feature type="transmembrane region" description="Helical" evidence="8">
    <location>
        <begin position="217"/>
        <end position="236"/>
    </location>
</feature>
<feature type="transmembrane region" description="Helical" evidence="8">
    <location>
        <begin position="79"/>
        <end position="98"/>
    </location>
</feature>
<comment type="subcellular location">
    <subcellularLocation>
        <location evidence="1 8">Membrane</location>
        <topology evidence="1 8">Multi-pass membrane protein</topology>
    </subcellularLocation>
</comment>
<evidence type="ECO:0000256" key="3">
    <source>
        <dbReference type="ARBA" id="ARBA00022448"/>
    </source>
</evidence>
<feature type="transmembrane region" description="Helical" evidence="8">
    <location>
        <begin position="38"/>
        <end position="58"/>
    </location>
</feature>
<dbReference type="GO" id="GO:0005315">
    <property type="term" value="F:phosphate transmembrane transporter activity"/>
    <property type="evidence" value="ECO:0007669"/>
    <property type="project" value="InterPro"/>
</dbReference>
<protein>
    <recommendedName>
        <fullName evidence="8">Phosphate transporter</fullName>
    </recommendedName>
</protein>
<reference evidence="10 11" key="1">
    <citation type="journal article" date="2016" name="Nat. Commun.">
        <title>Extremotolerant tardigrade genome and improved radiotolerance of human cultured cells by tardigrade-unique protein.</title>
        <authorList>
            <person name="Hashimoto T."/>
            <person name="Horikawa D.D."/>
            <person name="Saito Y."/>
            <person name="Kuwahara H."/>
            <person name="Kozuka-Hata H."/>
            <person name="Shin-I T."/>
            <person name="Minakuchi Y."/>
            <person name="Ohishi K."/>
            <person name="Motoyama A."/>
            <person name="Aizu T."/>
            <person name="Enomoto A."/>
            <person name="Kondo K."/>
            <person name="Tanaka S."/>
            <person name="Hara Y."/>
            <person name="Koshikawa S."/>
            <person name="Sagara H."/>
            <person name="Miura T."/>
            <person name="Yokobori S."/>
            <person name="Miyagawa K."/>
            <person name="Suzuki Y."/>
            <person name="Kubo T."/>
            <person name="Oyama M."/>
            <person name="Kohara Y."/>
            <person name="Fujiyama A."/>
            <person name="Arakawa K."/>
            <person name="Katayama T."/>
            <person name="Toyoda A."/>
            <person name="Kunieda T."/>
        </authorList>
    </citation>
    <scope>NUCLEOTIDE SEQUENCE [LARGE SCALE GENOMIC DNA]</scope>
    <source>
        <strain evidence="10 11">YOKOZUNA-1</strain>
    </source>
</reference>
<evidence type="ECO:0000256" key="4">
    <source>
        <dbReference type="ARBA" id="ARBA00022592"/>
    </source>
</evidence>
<keyword evidence="5 8" id="KW-0812">Transmembrane</keyword>
<proteinExistence type="inferred from homology"/>
<evidence type="ECO:0000256" key="7">
    <source>
        <dbReference type="ARBA" id="ARBA00023136"/>
    </source>
</evidence>
<evidence type="ECO:0000256" key="1">
    <source>
        <dbReference type="ARBA" id="ARBA00004141"/>
    </source>
</evidence>
<comment type="similarity">
    <text evidence="2 8">Belongs to the inorganic phosphate transporter (PiT) (TC 2.A.20) family.</text>
</comment>
<keyword evidence="4 8" id="KW-0592">Phosphate transport</keyword>
<feature type="transmembrane region" description="Helical" evidence="8">
    <location>
        <begin position="582"/>
        <end position="600"/>
    </location>
</feature>
<dbReference type="EMBL" id="BDGG01000002">
    <property type="protein sequence ID" value="GAU93817.1"/>
    <property type="molecule type" value="Genomic_DNA"/>
</dbReference>
<feature type="transmembrane region" description="Helical" evidence="8">
    <location>
        <begin position="242"/>
        <end position="264"/>
    </location>
</feature>
<dbReference type="InterPro" id="IPR001204">
    <property type="entry name" value="Phos_transporter"/>
</dbReference>
<keyword evidence="3 8" id="KW-0813">Transport</keyword>
<gene>
    <name evidence="10" type="primary">RvY_05699-1</name>
    <name evidence="10" type="synonym">RvY_05699.1</name>
    <name evidence="10" type="ORF">RvY_05699</name>
</gene>
<accession>A0A1D1V2K5</accession>
<evidence type="ECO:0000256" key="5">
    <source>
        <dbReference type="ARBA" id="ARBA00022692"/>
    </source>
</evidence>
<dbReference type="GO" id="GO:0035435">
    <property type="term" value="P:phosphate ion transmembrane transport"/>
    <property type="evidence" value="ECO:0007669"/>
    <property type="project" value="TreeGrafter"/>
</dbReference>
<evidence type="ECO:0000256" key="6">
    <source>
        <dbReference type="ARBA" id="ARBA00022989"/>
    </source>
</evidence>
<sequence length="640" mass="69089">MDKDRDYFSDILGDFTSTAPWFTTPGEVIVDTGFNKDFIWIVAVGFVIAFILAFAVGANDVANSFGTSVGSKVLTLRQACILAVIFETLGACLLGGQVSDTIWKEIVDVKMYEGDERTLLIGEVAALMGTAVWLLLATMLKVPVSGSHAVVGATMGFSFVKYGYHGIQWLRIVRIVASWFVSPVLAGALSGFLFILVRRFILMSQDPMESGLRGLPIFYSISIFINSLSIFLGGAIQQIPWWGALIISVGLAVITGLVVHYWVVPWKRRTILENLGKLKAKTAVGLICGMNVSTATSLNMLDDDWVGRGPVAPLLHVQNFSTSTTSLDMLGDSDKIAEDDLRDDYLPSADSQQHEVARKEVTYLPLKYDAEEEKQPPMRRKSVHTYKLAGGPPVQYHAPKFSVGKNDPDDDSIQEMRDNGPTNGELGHVKHRKQSRVEMPRAKKNLSDLWSSTKTTILGSDRGPSRAAPEDPPEIAAIFSFLQILTATFTSFAHGANDVSNAIGPLVAVWVIFSAGYIPQESSTPIWLLLFGGFGISVGLCVLGRKVIETVGTGLAIIIPSSGFCIGLGTASTVLLCSKIGLPVSTTHCIVGSVVAVGWLRSRRAVNWKVFGNIMACALMTVPIAAGCGAGCMALFSFIP</sequence>
<name>A0A1D1V2K5_RAMVA</name>
<dbReference type="Proteomes" id="UP000186922">
    <property type="component" value="Unassembled WGS sequence"/>
</dbReference>
<feature type="transmembrane region" description="Helical" evidence="8">
    <location>
        <begin position="524"/>
        <end position="543"/>
    </location>
</feature>
<feature type="transmembrane region" description="Helical" evidence="8">
    <location>
        <begin position="118"/>
        <end position="137"/>
    </location>
</feature>
<feature type="transmembrane region" description="Helical" evidence="8">
    <location>
        <begin position="176"/>
        <end position="197"/>
    </location>
</feature>
<keyword evidence="6 8" id="KW-1133">Transmembrane helix</keyword>
<keyword evidence="7 8" id="KW-0472">Membrane</keyword>
<dbReference type="Pfam" id="PF01384">
    <property type="entry name" value="PHO4"/>
    <property type="match status" value="1"/>
</dbReference>
<feature type="region of interest" description="Disordered" evidence="9">
    <location>
        <begin position="390"/>
        <end position="440"/>
    </location>
</feature>
<comment type="caution">
    <text evidence="10">The sequence shown here is derived from an EMBL/GenBank/DDBJ whole genome shotgun (WGS) entry which is preliminary data.</text>
</comment>
<dbReference type="PANTHER" id="PTHR11101:SF80">
    <property type="entry name" value="PHOSPHATE TRANSPORTER"/>
    <property type="match status" value="1"/>
</dbReference>
<feature type="transmembrane region" description="Helical" evidence="8">
    <location>
        <begin position="555"/>
        <end position="576"/>
    </location>
</feature>
<feature type="transmembrane region" description="Helical" evidence="8">
    <location>
        <begin position="612"/>
        <end position="639"/>
    </location>
</feature>
<evidence type="ECO:0000313" key="11">
    <source>
        <dbReference type="Proteomes" id="UP000186922"/>
    </source>
</evidence>
<dbReference type="AlphaFoldDB" id="A0A1D1V2K5"/>
<evidence type="ECO:0000256" key="8">
    <source>
        <dbReference type="RuleBase" id="RU363058"/>
    </source>
</evidence>
<evidence type="ECO:0000313" key="10">
    <source>
        <dbReference type="EMBL" id="GAU93817.1"/>
    </source>
</evidence>
<dbReference type="STRING" id="947166.A0A1D1V2K5"/>
<keyword evidence="11" id="KW-1185">Reference proteome</keyword>
<evidence type="ECO:0000256" key="9">
    <source>
        <dbReference type="SAM" id="MobiDB-lite"/>
    </source>
</evidence>
<evidence type="ECO:0000256" key="2">
    <source>
        <dbReference type="ARBA" id="ARBA00009916"/>
    </source>
</evidence>
<organism evidence="10 11">
    <name type="scientific">Ramazzottius varieornatus</name>
    <name type="common">Water bear</name>
    <name type="synonym">Tardigrade</name>
    <dbReference type="NCBI Taxonomy" id="947166"/>
    <lineage>
        <taxon>Eukaryota</taxon>
        <taxon>Metazoa</taxon>
        <taxon>Ecdysozoa</taxon>
        <taxon>Tardigrada</taxon>
        <taxon>Eutardigrada</taxon>
        <taxon>Parachela</taxon>
        <taxon>Hypsibioidea</taxon>
        <taxon>Ramazzottiidae</taxon>
        <taxon>Ramazzottius</taxon>
    </lineage>
</organism>
<comment type="function">
    <text evidence="8">Sodium-phosphate symporter.</text>
</comment>
<dbReference type="PANTHER" id="PTHR11101">
    <property type="entry name" value="PHOSPHATE TRANSPORTER"/>
    <property type="match status" value="1"/>
</dbReference>
<feature type="transmembrane region" description="Helical" evidence="8">
    <location>
        <begin position="499"/>
        <end position="518"/>
    </location>
</feature>
<dbReference type="GO" id="GO:0016020">
    <property type="term" value="C:membrane"/>
    <property type="evidence" value="ECO:0007669"/>
    <property type="project" value="UniProtKB-SubCell"/>
</dbReference>